<feature type="region of interest" description="Disordered" evidence="1">
    <location>
        <begin position="151"/>
        <end position="248"/>
    </location>
</feature>
<proteinExistence type="predicted"/>
<name>A0A3S3PSM1_9ACAR</name>
<reference evidence="3 4" key="1">
    <citation type="journal article" date="2018" name="Gigascience">
        <title>Genomes of trombidid mites reveal novel predicted allergens and laterally-transferred genes associated with secondary metabolism.</title>
        <authorList>
            <person name="Dong X."/>
            <person name="Chaisiri K."/>
            <person name="Xia D."/>
            <person name="Armstrong S.D."/>
            <person name="Fang Y."/>
            <person name="Donnelly M.J."/>
            <person name="Kadowaki T."/>
            <person name="McGarry J.W."/>
            <person name="Darby A.C."/>
            <person name="Makepeace B.L."/>
        </authorList>
    </citation>
    <scope>NUCLEOTIDE SEQUENCE [LARGE SCALE GENOMIC DNA]</scope>
    <source>
        <strain evidence="3">UoL-WK</strain>
    </source>
</reference>
<dbReference type="InterPro" id="IPR034585">
    <property type="entry name" value="PAP-1"/>
</dbReference>
<evidence type="ECO:0000313" key="3">
    <source>
        <dbReference type="EMBL" id="RWS07495.1"/>
    </source>
</evidence>
<evidence type="ECO:0000256" key="1">
    <source>
        <dbReference type="SAM" id="MobiDB-lite"/>
    </source>
</evidence>
<dbReference type="AlphaFoldDB" id="A0A3S3PSM1"/>
<feature type="compositionally biased region" description="Basic residues" evidence="1">
    <location>
        <begin position="216"/>
        <end position="248"/>
    </location>
</feature>
<feature type="compositionally biased region" description="Basic and acidic residues" evidence="1">
    <location>
        <begin position="49"/>
        <end position="60"/>
    </location>
</feature>
<protein>
    <submittedName>
        <fullName evidence="3">Retinitis pigmentosa 9 protein-like isoform X1</fullName>
    </submittedName>
</protein>
<dbReference type="InterPro" id="IPR041670">
    <property type="entry name" value="Znf-CCHC_6"/>
</dbReference>
<dbReference type="EMBL" id="NCKU01003447">
    <property type="protein sequence ID" value="RWS07495.1"/>
    <property type="molecule type" value="Genomic_DNA"/>
</dbReference>
<organism evidence="3 4">
    <name type="scientific">Dinothrombium tinctorium</name>
    <dbReference type="NCBI Taxonomy" id="1965070"/>
    <lineage>
        <taxon>Eukaryota</taxon>
        <taxon>Metazoa</taxon>
        <taxon>Ecdysozoa</taxon>
        <taxon>Arthropoda</taxon>
        <taxon>Chelicerata</taxon>
        <taxon>Arachnida</taxon>
        <taxon>Acari</taxon>
        <taxon>Acariformes</taxon>
        <taxon>Trombidiformes</taxon>
        <taxon>Prostigmata</taxon>
        <taxon>Anystina</taxon>
        <taxon>Parasitengona</taxon>
        <taxon>Trombidioidea</taxon>
        <taxon>Trombidiidae</taxon>
        <taxon>Dinothrombium</taxon>
    </lineage>
</organism>
<dbReference type="Pfam" id="PF15288">
    <property type="entry name" value="zf-CCHC_6"/>
    <property type="match status" value="1"/>
</dbReference>
<keyword evidence="4" id="KW-1185">Reference proteome</keyword>
<dbReference type="GO" id="GO:0008380">
    <property type="term" value="P:RNA splicing"/>
    <property type="evidence" value="ECO:0007669"/>
    <property type="project" value="InterPro"/>
</dbReference>
<gene>
    <name evidence="3" type="ORF">B4U79_00110</name>
</gene>
<evidence type="ECO:0000259" key="2">
    <source>
        <dbReference type="Pfam" id="PF15288"/>
    </source>
</evidence>
<feature type="compositionally biased region" description="Basic residues" evidence="1">
    <location>
        <begin position="185"/>
        <end position="202"/>
    </location>
</feature>
<comment type="caution">
    <text evidence="3">The sequence shown here is derived from an EMBL/GenBank/DDBJ whole genome shotgun (WGS) entry which is preliminary data.</text>
</comment>
<dbReference type="OrthoDB" id="20809at2759"/>
<evidence type="ECO:0000313" key="4">
    <source>
        <dbReference type="Proteomes" id="UP000285301"/>
    </source>
</evidence>
<feature type="compositionally biased region" description="Low complexity" evidence="1">
    <location>
        <begin position="203"/>
        <end position="213"/>
    </location>
</feature>
<accession>A0A3S3PSM1</accession>
<feature type="compositionally biased region" description="Basic and acidic residues" evidence="1">
    <location>
        <begin position="172"/>
        <end position="184"/>
    </location>
</feature>
<dbReference type="Proteomes" id="UP000285301">
    <property type="component" value="Unassembled WGS sequence"/>
</dbReference>
<feature type="domain" description="Zinc knuckle" evidence="2">
    <location>
        <begin position="90"/>
        <end position="109"/>
    </location>
</feature>
<feature type="region of interest" description="Disordered" evidence="1">
    <location>
        <begin position="41"/>
        <end position="60"/>
    </location>
</feature>
<dbReference type="STRING" id="1965070.A0A3S3PSM1"/>
<dbReference type="PANTHER" id="PTHR35252:SF1">
    <property type="entry name" value="RETINITIS PIGMENTOSA 9 PROTEIN"/>
    <property type="match status" value="1"/>
</dbReference>
<feature type="region of interest" description="Disordered" evidence="1">
    <location>
        <begin position="1"/>
        <end position="20"/>
    </location>
</feature>
<sequence length="248" mass="29223">MSDAGSKEDETSDERNNLGLDPIRDKALIKALKHIDTFYEKPPPGYFKQPEERPEDTIPDLPENRAAREFLARAPTKGLWMPLGKEVKVMQCWRCKAFGHRTGDKECPMFLSGNKEIEKFRYMYEDPMVNYIVENRVKEKQEKVKQLQALLDETSSSSDSDEDPEYSSSTSSDRRWSSNDETDRKCRRRHSRKHHKRHRSRSRSSSSSRASNGSRERKRHKSKRKHRKHEKSKSKHKSKSHKTKRKHK</sequence>
<dbReference type="PANTHER" id="PTHR35252">
    <property type="entry name" value="RETINITIS PIGMENTOSA 9 PROTEIN"/>
    <property type="match status" value="1"/>
</dbReference>